<protein>
    <submittedName>
        <fullName evidence="1">Uncharacterized protein</fullName>
    </submittedName>
</protein>
<accession>A0A1H5WC08</accession>
<proteinExistence type="predicted"/>
<gene>
    <name evidence="1" type="ORF">SAMN05216403_11810</name>
</gene>
<evidence type="ECO:0000313" key="1">
    <source>
        <dbReference type="EMBL" id="SEF96337.1"/>
    </source>
</evidence>
<name>A0A1H5WC08_NITMU</name>
<sequence length="162" mass="17756">MSSPGNEITPAPTHSLFRPRFSFSLHAFIHIKISIQAAVSCILRASTKSPNSITAFFGPSFLTVSELFRFSSFQRKLAAPWLAAMFETPDQSFTGSSSGFLCMCAGRPAARPFSRVRPACALESASKNQFRSPDSDTTWNEKHSCAELDSFVVTLLVQNPSK</sequence>
<reference evidence="1 2" key="1">
    <citation type="submission" date="2016-10" db="EMBL/GenBank/DDBJ databases">
        <authorList>
            <person name="de Groot N.N."/>
        </authorList>
    </citation>
    <scope>NUCLEOTIDE SEQUENCE [LARGE SCALE GENOMIC DNA]</scope>
    <source>
        <strain evidence="1 2">Nl13</strain>
    </source>
</reference>
<evidence type="ECO:0000313" key="2">
    <source>
        <dbReference type="Proteomes" id="UP000236751"/>
    </source>
</evidence>
<dbReference type="Proteomes" id="UP000236751">
    <property type="component" value="Unassembled WGS sequence"/>
</dbReference>
<dbReference type="EMBL" id="FNVK01000018">
    <property type="protein sequence ID" value="SEF96337.1"/>
    <property type="molecule type" value="Genomic_DNA"/>
</dbReference>
<organism evidence="1 2">
    <name type="scientific">Nitrosospira multiformis (strain ATCC 25196 / NCIMB 11849 / C 71)</name>
    <dbReference type="NCBI Taxonomy" id="323848"/>
    <lineage>
        <taxon>Bacteria</taxon>
        <taxon>Pseudomonadati</taxon>
        <taxon>Pseudomonadota</taxon>
        <taxon>Betaproteobacteria</taxon>
        <taxon>Nitrosomonadales</taxon>
        <taxon>Nitrosomonadaceae</taxon>
        <taxon>Nitrosospira</taxon>
    </lineage>
</organism>
<dbReference type="AlphaFoldDB" id="A0A1H5WC08"/>